<dbReference type="AlphaFoldDB" id="A0A9P0QKU2"/>
<feature type="domain" description="SnoaL-like" evidence="1">
    <location>
        <begin position="6"/>
        <end position="102"/>
    </location>
</feature>
<proteinExistence type="predicted"/>
<dbReference type="Pfam" id="PF12680">
    <property type="entry name" value="SnoaL_2"/>
    <property type="match status" value="1"/>
</dbReference>
<gene>
    <name evidence="2" type="ORF">CLIB1423_01S05578</name>
</gene>
<dbReference type="Proteomes" id="UP000837801">
    <property type="component" value="Unassembled WGS sequence"/>
</dbReference>
<dbReference type="Gene3D" id="3.10.450.50">
    <property type="match status" value="1"/>
</dbReference>
<protein>
    <recommendedName>
        <fullName evidence="1">SnoaL-like domain-containing protein</fullName>
    </recommendedName>
</protein>
<comment type="caution">
    <text evidence="2">The sequence shown here is derived from an EMBL/GenBank/DDBJ whole genome shotgun (WGS) entry which is preliminary data.</text>
</comment>
<evidence type="ECO:0000313" key="2">
    <source>
        <dbReference type="EMBL" id="CAH2350237.1"/>
    </source>
</evidence>
<dbReference type="SUPFAM" id="SSF54427">
    <property type="entry name" value="NTF2-like"/>
    <property type="match status" value="1"/>
</dbReference>
<dbReference type="InterPro" id="IPR037401">
    <property type="entry name" value="SnoaL-like"/>
</dbReference>
<keyword evidence="3" id="KW-1185">Reference proteome</keyword>
<name>A0A9P0QKU2_9ASCO</name>
<dbReference type="EMBL" id="CAKXYY010000001">
    <property type="protein sequence ID" value="CAH2350237.1"/>
    <property type="molecule type" value="Genomic_DNA"/>
</dbReference>
<evidence type="ECO:0000259" key="1">
    <source>
        <dbReference type="Pfam" id="PF12680"/>
    </source>
</evidence>
<organism evidence="2 3">
    <name type="scientific">[Candida] railenensis</name>
    <dbReference type="NCBI Taxonomy" id="45579"/>
    <lineage>
        <taxon>Eukaryota</taxon>
        <taxon>Fungi</taxon>
        <taxon>Dikarya</taxon>
        <taxon>Ascomycota</taxon>
        <taxon>Saccharomycotina</taxon>
        <taxon>Pichiomycetes</taxon>
        <taxon>Debaryomycetaceae</taxon>
        <taxon>Kurtzmaniella</taxon>
    </lineage>
</organism>
<accession>A0A9P0QKU2</accession>
<evidence type="ECO:0000313" key="3">
    <source>
        <dbReference type="Proteomes" id="UP000837801"/>
    </source>
</evidence>
<sequence length="115" mass="13366">MSEQVIRDFVEAINDRNYSRIEELVAGSYIYHGQSHPDRVGFDAAIIQALKPYLESTTSRFEIVKYKEDGEFSWTLTKYEGSAEDQETCLDRYKIKNNQIVEQWNGEEKSSSTLE</sequence>
<dbReference type="InterPro" id="IPR032710">
    <property type="entry name" value="NTF2-like_dom_sf"/>
</dbReference>
<reference evidence="2" key="1">
    <citation type="submission" date="2022-03" db="EMBL/GenBank/DDBJ databases">
        <authorList>
            <person name="Legras J.-L."/>
            <person name="Devillers H."/>
            <person name="Grondin C."/>
        </authorList>
    </citation>
    <scope>NUCLEOTIDE SEQUENCE</scope>
    <source>
        <strain evidence="2">CLIB 1423</strain>
    </source>
</reference>